<keyword evidence="1" id="KW-0285">Flavoprotein</keyword>
<dbReference type="GO" id="GO:0016627">
    <property type="term" value="F:oxidoreductase activity, acting on the CH-CH group of donors"/>
    <property type="evidence" value="ECO:0007669"/>
    <property type="project" value="InterPro"/>
</dbReference>
<reference evidence="4" key="1">
    <citation type="submission" date="2018-05" db="EMBL/GenBank/DDBJ databases">
        <authorList>
            <person name="Lanie J.A."/>
            <person name="Ng W.-L."/>
            <person name="Kazmierczak K.M."/>
            <person name="Andrzejewski T.M."/>
            <person name="Davidsen T.M."/>
            <person name="Wayne K.J."/>
            <person name="Tettelin H."/>
            <person name="Glass J.I."/>
            <person name="Rusch D."/>
            <person name="Podicherti R."/>
            <person name="Tsui H.-C.T."/>
            <person name="Winkler M.E."/>
        </authorList>
    </citation>
    <scope>NUCLEOTIDE SEQUENCE</scope>
</reference>
<dbReference type="GO" id="GO:0005886">
    <property type="term" value="C:plasma membrane"/>
    <property type="evidence" value="ECO:0007669"/>
    <property type="project" value="TreeGrafter"/>
</dbReference>
<proteinExistence type="predicted"/>
<dbReference type="SUPFAM" id="SSF47203">
    <property type="entry name" value="Acyl-CoA dehydrogenase C-terminal domain-like"/>
    <property type="match status" value="1"/>
</dbReference>
<evidence type="ECO:0000313" key="4">
    <source>
        <dbReference type="EMBL" id="SVB97007.1"/>
    </source>
</evidence>
<dbReference type="Pfam" id="PF00441">
    <property type="entry name" value="Acyl-CoA_dh_1"/>
    <property type="match status" value="1"/>
</dbReference>
<evidence type="ECO:0000256" key="1">
    <source>
        <dbReference type="ARBA" id="ARBA00022630"/>
    </source>
</evidence>
<evidence type="ECO:0000259" key="3">
    <source>
        <dbReference type="Pfam" id="PF00441"/>
    </source>
</evidence>
<gene>
    <name evidence="4" type="ORF">METZ01_LOCUS249861</name>
</gene>
<dbReference type="InterPro" id="IPR036250">
    <property type="entry name" value="AcylCo_DH-like_C"/>
</dbReference>
<dbReference type="EMBL" id="UINC01066367">
    <property type="protein sequence ID" value="SVB97007.1"/>
    <property type="molecule type" value="Genomic_DNA"/>
</dbReference>
<organism evidence="4">
    <name type="scientific">marine metagenome</name>
    <dbReference type="NCBI Taxonomy" id="408172"/>
    <lineage>
        <taxon>unclassified sequences</taxon>
        <taxon>metagenomes</taxon>
        <taxon>ecological metagenomes</taxon>
    </lineage>
</organism>
<protein>
    <recommendedName>
        <fullName evidence="3">Acyl-CoA dehydrogenase/oxidase C-terminal domain-containing protein</fullName>
    </recommendedName>
</protein>
<feature type="domain" description="Acyl-CoA dehydrogenase/oxidase C-terminal" evidence="3">
    <location>
        <begin position="1"/>
        <end position="109"/>
    </location>
</feature>
<dbReference type="PANTHER" id="PTHR43292">
    <property type="entry name" value="ACYL-COA DEHYDROGENASE"/>
    <property type="match status" value="1"/>
</dbReference>
<sequence length="121" mass="13192">IDQEWVQVKLAEGRALARHLDLLNWYVADENTHGRMNPADSSSVKVHGSESMHRIYTLLTEVIGATGHLKEGSPGAELSAGIESAYRSVWVLTFGGGTNEIQRDIIGAAGLGLPREKRRKA</sequence>
<dbReference type="AlphaFoldDB" id="A0A382ICM7"/>
<dbReference type="PANTHER" id="PTHR43292:SF3">
    <property type="entry name" value="ACYL-COA DEHYDROGENASE FADE29"/>
    <property type="match status" value="1"/>
</dbReference>
<dbReference type="InterPro" id="IPR009075">
    <property type="entry name" value="AcylCo_DH/oxidase_C"/>
</dbReference>
<evidence type="ECO:0000256" key="2">
    <source>
        <dbReference type="ARBA" id="ARBA00023002"/>
    </source>
</evidence>
<feature type="non-terminal residue" evidence="4">
    <location>
        <position position="1"/>
    </location>
</feature>
<accession>A0A382ICM7</accession>
<keyword evidence="2" id="KW-0560">Oxidoreductase</keyword>
<dbReference type="Gene3D" id="1.20.140.10">
    <property type="entry name" value="Butyryl-CoA Dehydrogenase, subunit A, domain 3"/>
    <property type="match status" value="1"/>
</dbReference>
<name>A0A382ICM7_9ZZZZ</name>
<dbReference type="InterPro" id="IPR052161">
    <property type="entry name" value="Mycobact_Acyl-CoA_DH"/>
</dbReference>